<gene>
    <name evidence="3" type="primary">hydE</name>
    <name evidence="3" type="ORF">D4A81_03565</name>
</gene>
<dbReference type="KEGG" id="lua:D4A81_03565"/>
<keyword evidence="1" id="KW-0408">Iron</keyword>
<dbReference type="InterPro" id="IPR007197">
    <property type="entry name" value="rSAM"/>
</dbReference>
<dbReference type="SUPFAM" id="SSF102114">
    <property type="entry name" value="Radical SAM enzymes"/>
    <property type="match status" value="1"/>
</dbReference>
<dbReference type="AlphaFoldDB" id="A0A385PY55"/>
<evidence type="ECO:0000256" key="2">
    <source>
        <dbReference type="PIRSR" id="PIRSR004762-2"/>
    </source>
</evidence>
<dbReference type="EMBL" id="CP032364">
    <property type="protein sequence ID" value="AYA99088.1"/>
    <property type="molecule type" value="Genomic_DNA"/>
</dbReference>
<dbReference type="PIRSF" id="PIRSF004762">
    <property type="entry name" value="CHP00423"/>
    <property type="match status" value="1"/>
</dbReference>
<dbReference type="PANTHER" id="PTHR43726:SF1">
    <property type="entry name" value="BIOTIN SYNTHASE"/>
    <property type="match status" value="1"/>
</dbReference>
<dbReference type="SMART" id="SM00729">
    <property type="entry name" value="Elp3"/>
    <property type="match status" value="1"/>
</dbReference>
<sequence>MWVMPMAKDISLYRTDFKNTEYDRHLEIDKSIALIERLEKERSLSLKEYQYLVENLNEEVFDYISKKARIIGDENYGKDVYLRGLIEISNICKNDCYYCGIRHSNRNCDRYRLTEEEILECADEGYRLGYRTFVMQGGEDGKFEPDYICSIVKKIKEKYKDVAVTLSLGEYEKEDYQKMFDAGADRYLLRHETADKEHYEKLHPKSMSFEHRMNCLKALKDIGFQVGCGFMVGSPYQSSFTLAKDLKFIEEFGPQMCGIGPFIPHHDTAFKDEKSGSIQMTLFLIAILRIMRPNMLIPATTSLSTLDNLGREKGILAGANVVMPNLSPLKTRKKYELYDGKVCTGDEAAHCIGCITNRIKNIGYGVAKVRGDYKCLNTM</sequence>
<dbReference type="CDD" id="cd01335">
    <property type="entry name" value="Radical_SAM"/>
    <property type="match status" value="1"/>
</dbReference>
<dbReference type="SFLD" id="SFLDS00029">
    <property type="entry name" value="Radical_SAM"/>
    <property type="match status" value="1"/>
</dbReference>
<dbReference type="SFLD" id="SFLDG01082">
    <property type="entry name" value="B12-binding_domain_containing"/>
    <property type="match status" value="1"/>
</dbReference>
<organism evidence="3 4">
    <name type="scientific">Lachnoanaerobaculum umeaense</name>
    <dbReference type="NCBI Taxonomy" id="617123"/>
    <lineage>
        <taxon>Bacteria</taxon>
        <taxon>Bacillati</taxon>
        <taxon>Bacillota</taxon>
        <taxon>Clostridia</taxon>
        <taxon>Lachnospirales</taxon>
        <taxon>Lachnospiraceae</taxon>
        <taxon>Lachnoanaerobaculum</taxon>
    </lineage>
</organism>
<dbReference type="PROSITE" id="PS51918">
    <property type="entry name" value="RADICAL_SAM"/>
    <property type="match status" value="1"/>
</dbReference>
<dbReference type="SFLD" id="SFLDF00348">
    <property type="entry name" value="FeFe_hydrogenase_maturase_(Hyd"/>
    <property type="match status" value="1"/>
</dbReference>
<dbReference type="PANTHER" id="PTHR43726">
    <property type="entry name" value="3-METHYLORNITHINE SYNTHASE"/>
    <property type="match status" value="1"/>
</dbReference>
<keyword evidence="1" id="KW-0411">Iron-sulfur</keyword>
<feature type="binding site" evidence="2">
    <location>
        <position position="167"/>
    </location>
    <ligand>
        <name>(3R)-3-methyl-D-ornithine</name>
        <dbReference type="ChEBI" id="CHEBI:64642"/>
    </ligand>
</feature>
<evidence type="ECO:0000313" key="3">
    <source>
        <dbReference type="EMBL" id="AYA99088.1"/>
    </source>
</evidence>
<dbReference type="SFLD" id="SFLDG01060">
    <property type="entry name" value="BATS_domain_containing"/>
    <property type="match status" value="1"/>
</dbReference>
<dbReference type="InterPro" id="IPR058240">
    <property type="entry name" value="rSAM_sf"/>
</dbReference>
<feature type="binding site" evidence="2">
    <location>
        <position position="212"/>
    </location>
    <ligand>
        <name>S-adenosyl-L-methionine</name>
        <dbReference type="ChEBI" id="CHEBI:59789"/>
    </ligand>
</feature>
<keyword evidence="4" id="KW-1185">Reference proteome</keyword>
<feature type="binding site" evidence="2">
    <location>
        <position position="192"/>
    </location>
    <ligand>
        <name>S-adenosyl-L-methionine</name>
        <dbReference type="ChEBI" id="CHEBI:59789"/>
    </ligand>
</feature>
<dbReference type="SFLD" id="SFLDG01280">
    <property type="entry name" value="HydE/PylB-like"/>
    <property type="match status" value="1"/>
</dbReference>
<dbReference type="InterPro" id="IPR024021">
    <property type="entry name" value="FeFe-hyd_HydE_rSAM"/>
</dbReference>
<evidence type="ECO:0000256" key="1">
    <source>
        <dbReference type="PIRSR" id="PIRSR004762-1"/>
    </source>
</evidence>
<keyword evidence="1" id="KW-0479">Metal-binding</keyword>
<reference evidence="3 4" key="1">
    <citation type="submission" date="2018-09" db="EMBL/GenBank/DDBJ databases">
        <title>Genome sequencing of Lachnoanaerobaculum umeaense DSM 23576.</title>
        <authorList>
            <person name="Kook J.-K."/>
            <person name="Park S.-N."/>
            <person name="Lim Y.K."/>
        </authorList>
    </citation>
    <scope>NUCLEOTIDE SEQUENCE [LARGE SCALE GENOMIC DNA]</scope>
    <source>
        <strain evidence="4">DSM 23576 \ CCUG 58757</strain>
    </source>
</reference>
<dbReference type="InterPro" id="IPR034422">
    <property type="entry name" value="HydE/PylB-like"/>
</dbReference>
<dbReference type="NCBIfam" id="TIGR03956">
    <property type="entry name" value="rSAM_HydE"/>
    <property type="match status" value="1"/>
</dbReference>
<dbReference type="Gene3D" id="3.20.20.70">
    <property type="entry name" value="Aldolase class I"/>
    <property type="match status" value="1"/>
</dbReference>
<evidence type="ECO:0000313" key="4">
    <source>
        <dbReference type="Proteomes" id="UP000265562"/>
    </source>
</evidence>
<dbReference type="InterPro" id="IPR013785">
    <property type="entry name" value="Aldolase_TIM"/>
</dbReference>
<proteinExistence type="predicted"/>
<keyword evidence="1" id="KW-0949">S-adenosyl-L-methionine</keyword>
<accession>A0A385PY55</accession>
<comment type="cofactor">
    <cofactor evidence="1">
        <name>[4Fe-4S] cluster</name>
        <dbReference type="ChEBI" id="CHEBI:49883"/>
    </cofactor>
    <text evidence="1">Binds 1 [4Fe-4S] cluster. The cluster is coordinated with 3 cysteines and an exchangeable S-adenosyl-L-methionine.</text>
</comment>
<feature type="binding site" evidence="1">
    <location>
        <position position="96"/>
    </location>
    <ligand>
        <name>[4Fe-4S] cluster</name>
        <dbReference type="ChEBI" id="CHEBI:49883"/>
        <note>4Fe-4S-S-AdoMet</note>
    </ligand>
</feature>
<dbReference type="GO" id="GO:0016740">
    <property type="term" value="F:transferase activity"/>
    <property type="evidence" value="ECO:0007669"/>
    <property type="project" value="TreeGrafter"/>
</dbReference>
<feature type="binding site" evidence="1">
    <location>
        <position position="92"/>
    </location>
    <ligand>
        <name>[4Fe-4S] cluster</name>
        <dbReference type="ChEBI" id="CHEBI:49883"/>
        <note>4Fe-4S-S-AdoMet</note>
    </ligand>
</feature>
<dbReference type="InterPro" id="IPR006638">
    <property type="entry name" value="Elp3/MiaA/NifB-like_rSAM"/>
</dbReference>
<protein>
    <submittedName>
        <fullName evidence="3">[FeFe] hydrogenase H-cluster radical SAM maturase HydE</fullName>
    </submittedName>
</protein>
<feature type="binding site" evidence="2">
    <location>
        <position position="302"/>
    </location>
    <ligand>
        <name>(3R)-3-methyl-D-ornithine</name>
        <dbReference type="ChEBI" id="CHEBI:64642"/>
    </ligand>
</feature>
<dbReference type="OrthoDB" id="9775764at2"/>
<name>A0A385PY55_9FIRM</name>
<dbReference type="GO" id="GO:0051539">
    <property type="term" value="F:4 iron, 4 sulfur cluster binding"/>
    <property type="evidence" value="ECO:0007669"/>
    <property type="project" value="UniProtKB-KW"/>
</dbReference>
<feature type="binding site" evidence="1">
    <location>
        <position position="99"/>
    </location>
    <ligand>
        <name>[4Fe-4S] cluster</name>
        <dbReference type="ChEBI" id="CHEBI:49883"/>
        <note>4Fe-4S-S-AdoMet</note>
    </ligand>
</feature>
<dbReference type="Proteomes" id="UP000265562">
    <property type="component" value="Chromosome"/>
</dbReference>
<dbReference type="Pfam" id="PF04055">
    <property type="entry name" value="Radical_SAM"/>
    <property type="match status" value="1"/>
</dbReference>
<keyword evidence="1" id="KW-0004">4Fe-4S</keyword>